<dbReference type="EMBL" id="PDUG01000005">
    <property type="protein sequence ID" value="PIC25805.1"/>
    <property type="molecule type" value="Genomic_DNA"/>
</dbReference>
<dbReference type="STRING" id="1611254.A0A2G5TEN9"/>
<organism evidence="1 2">
    <name type="scientific">Caenorhabditis nigoni</name>
    <dbReference type="NCBI Taxonomy" id="1611254"/>
    <lineage>
        <taxon>Eukaryota</taxon>
        <taxon>Metazoa</taxon>
        <taxon>Ecdysozoa</taxon>
        <taxon>Nematoda</taxon>
        <taxon>Chromadorea</taxon>
        <taxon>Rhabditida</taxon>
        <taxon>Rhabditina</taxon>
        <taxon>Rhabditomorpha</taxon>
        <taxon>Rhabditoidea</taxon>
        <taxon>Rhabditidae</taxon>
        <taxon>Peloderinae</taxon>
        <taxon>Caenorhabditis</taxon>
    </lineage>
</organism>
<dbReference type="Proteomes" id="UP000230233">
    <property type="component" value="Chromosome V"/>
</dbReference>
<gene>
    <name evidence="1" type="primary">Cni-ceh-79</name>
    <name evidence="1" type="synonym">Cnig_chr_V.g18593</name>
    <name evidence="1" type="ORF">B9Z55_018593</name>
</gene>
<evidence type="ECO:0000313" key="1">
    <source>
        <dbReference type="EMBL" id="PIC25805.1"/>
    </source>
</evidence>
<dbReference type="AlphaFoldDB" id="A0A2G5TEN9"/>
<keyword evidence="2" id="KW-1185">Reference proteome</keyword>
<reference evidence="2" key="1">
    <citation type="submission" date="2017-10" db="EMBL/GenBank/DDBJ databases">
        <title>Rapid genome shrinkage in a self-fertile nematode reveals novel sperm competition proteins.</title>
        <authorList>
            <person name="Yin D."/>
            <person name="Schwarz E.M."/>
            <person name="Thomas C.G."/>
            <person name="Felde R.L."/>
            <person name="Korf I.F."/>
            <person name="Cutter A.D."/>
            <person name="Schartner C.M."/>
            <person name="Ralston E.J."/>
            <person name="Meyer B.J."/>
            <person name="Haag E.S."/>
        </authorList>
    </citation>
    <scope>NUCLEOTIDE SEQUENCE [LARGE SCALE GENOMIC DNA]</scope>
    <source>
        <strain evidence="2">JU1422</strain>
    </source>
</reference>
<proteinExistence type="predicted"/>
<accession>A0A2G5TEN9</accession>
<evidence type="ECO:0000313" key="2">
    <source>
        <dbReference type="Proteomes" id="UP000230233"/>
    </source>
</evidence>
<protein>
    <recommendedName>
        <fullName evidence="3">Homeobox domain-containing protein</fullName>
    </recommendedName>
</protein>
<name>A0A2G5TEN9_9PELO</name>
<sequence length="468" mass="53203">MVALPNALSDAETNTVEFCRNLLTASHNKPCHSSAELLRKVMALSCIQESVVRQLASALQAVGSVAVQAGEGTSSSSSSSPLSIYEEFLYPLLGVCSSMTSASSTFMPPEEPEPGLSTSSHDTPMFFNSLTSVLNNLHKTGVDPIVAESIAVDRIASPCANPKSLTHKCLRNGIQVLPVDEPTSNFMKHILRKLHDYEKFVDGAPYDFDAKSVLRYSEYLHSQIPSLETISPPHLAHEMSITIAAMARIMAMHEQNFELQIIYPTSSHLLEEPLFYSAIFWSYREAFKSYYYQQMPAPLPSPFQMTTEERHILCRYWNAGNRHVTAKECILLSRALPRLQPFQIYGFFDKRRRREYNRYRGLKDEETLALETIQVWKKLKSIKQNSDDDDSDNEDEALIARDLTKHDRDKLDLLWKAGHRKPSRNECELIAAEAGISSGEQIYAYFEDKRWREEYDNRKQQRASTSRT</sequence>
<dbReference type="OrthoDB" id="5814624at2759"/>
<comment type="caution">
    <text evidence="1">The sequence shown here is derived from an EMBL/GenBank/DDBJ whole genome shotgun (WGS) entry which is preliminary data.</text>
</comment>
<evidence type="ECO:0008006" key="3">
    <source>
        <dbReference type="Google" id="ProtNLM"/>
    </source>
</evidence>